<keyword evidence="1" id="KW-0472">Membrane</keyword>
<feature type="transmembrane region" description="Helical" evidence="1">
    <location>
        <begin position="21"/>
        <end position="42"/>
    </location>
</feature>
<comment type="caution">
    <text evidence="2">The sequence shown here is derived from an EMBL/GenBank/DDBJ whole genome shotgun (WGS) entry which is preliminary data.</text>
</comment>
<dbReference type="EMBL" id="LUUG01000007">
    <property type="protein sequence ID" value="OAI10552.1"/>
    <property type="molecule type" value="Genomic_DNA"/>
</dbReference>
<evidence type="ECO:0000313" key="2">
    <source>
        <dbReference type="EMBL" id="OAI10552.1"/>
    </source>
</evidence>
<dbReference type="AlphaFoldDB" id="A0A177MY29"/>
<organism evidence="2 3">
    <name type="scientific">Methylomonas methanica</name>
    <dbReference type="NCBI Taxonomy" id="421"/>
    <lineage>
        <taxon>Bacteria</taxon>
        <taxon>Pseudomonadati</taxon>
        <taxon>Pseudomonadota</taxon>
        <taxon>Gammaproteobacteria</taxon>
        <taxon>Methylococcales</taxon>
        <taxon>Methylococcaceae</taxon>
        <taxon>Methylomonas</taxon>
    </lineage>
</organism>
<feature type="transmembrane region" description="Helical" evidence="1">
    <location>
        <begin position="62"/>
        <end position="80"/>
    </location>
</feature>
<dbReference type="OrthoDB" id="9999449at2"/>
<protein>
    <submittedName>
        <fullName evidence="2">Uncharacterized protein</fullName>
    </submittedName>
</protein>
<dbReference type="Proteomes" id="UP000078090">
    <property type="component" value="Unassembled WGS sequence"/>
</dbReference>
<keyword evidence="1" id="KW-0812">Transmembrane</keyword>
<gene>
    <name evidence="2" type="ORF">A1332_23720</name>
</gene>
<evidence type="ECO:0000313" key="3">
    <source>
        <dbReference type="Proteomes" id="UP000078090"/>
    </source>
</evidence>
<dbReference type="RefSeq" id="WP_064006611.1">
    <property type="nucleotide sequence ID" value="NZ_LUUG01000007.1"/>
</dbReference>
<evidence type="ECO:0000256" key="1">
    <source>
        <dbReference type="SAM" id="Phobius"/>
    </source>
</evidence>
<reference evidence="2 3" key="1">
    <citation type="submission" date="2016-03" db="EMBL/GenBank/DDBJ databases">
        <authorList>
            <person name="Ploux O."/>
        </authorList>
    </citation>
    <scope>NUCLEOTIDE SEQUENCE [LARGE SCALE GENOMIC DNA]</scope>
    <source>
        <strain evidence="2 3">R-45363</strain>
    </source>
</reference>
<proteinExistence type="predicted"/>
<name>A0A177MY29_METMH</name>
<accession>A0A177MY29</accession>
<keyword evidence="1" id="KW-1133">Transmembrane helix</keyword>
<sequence length="113" mass="12725">MKLSERSLKAKEKFADSNMSVASSIASAVFIGVLVFPLTAFISAMALGNEPFALMKMITLKQLFIFGGLYFSPLFAAWYAKEIAMDLYDQIEKATSNNFIGRTRNRKKLCFKY</sequence>